<protein>
    <submittedName>
        <fullName evidence="1">Uncharacterized protein</fullName>
    </submittedName>
</protein>
<evidence type="ECO:0000313" key="1">
    <source>
        <dbReference type="EMBL" id="KKN75295.1"/>
    </source>
</evidence>
<dbReference type="AlphaFoldDB" id="A0A0F9T1W9"/>
<dbReference type="EMBL" id="LAZR01000312">
    <property type="protein sequence ID" value="KKN75295.1"/>
    <property type="molecule type" value="Genomic_DNA"/>
</dbReference>
<organism evidence="1">
    <name type="scientific">marine sediment metagenome</name>
    <dbReference type="NCBI Taxonomy" id="412755"/>
    <lineage>
        <taxon>unclassified sequences</taxon>
        <taxon>metagenomes</taxon>
        <taxon>ecological metagenomes</taxon>
    </lineage>
</organism>
<comment type="caution">
    <text evidence="1">The sequence shown here is derived from an EMBL/GenBank/DDBJ whole genome shotgun (WGS) entry which is preliminary data.</text>
</comment>
<proteinExistence type="predicted"/>
<sequence>MRGRKRRVTFRDAEPGPSRRTIQRRFEIYSRVLPGEIAIILAEFTPVNSKRGTGIIRQMDEIVQRYIDAGADPAEGNEEARDLAYDEIISRVESGEELPWELASLASP</sequence>
<reference evidence="1" key="1">
    <citation type="journal article" date="2015" name="Nature">
        <title>Complex archaea that bridge the gap between prokaryotes and eukaryotes.</title>
        <authorList>
            <person name="Spang A."/>
            <person name="Saw J.H."/>
            <person name="Jorgensen S.L."/>
            <person name="Zaremba-Niedzwiedzka K."/>
            <person name="Martijn J."/>
            <person name="Lind A.E."/>
            <person name="van Eijk R."/>
            <person name="Schleper C."/>
            <person name="Guy L."/>
            <person name="Ettema T.J."/>
        </authorList>
    </citation>
    <scope>NUCLEOTIDE SEQUENCE</scope>
</reference>
<accession>A0A0F9T1W9</accession>
<gene>
    <name evidence="1" type="ORF">LCGC14_0381470</name>
</gene>
<name>A0A0F9T1W9_9ZZZZ</name>